<evidence type="ECO:0000313" key="4">
    <source>
        <dbReference type="EMBL" id="KIZ00813.1"/>
    </source>
</evidence>
<organism evidence="4 5">
    <name type="scientific">Monoraphidium neglectum</name>
    <dbReference type="NCBI Taxonomy" id="145388"/>
    <lineage>
        <taxon>Eukaryota</taxon>
        <taxon>Viridiplantae</taxon>
        <taxon>Chlorophyta</taxon>
        <taxon>core chlorophytes</taxon>
        <taxon>Chlorophyceae</taxon>
        <taxon>CS clade</taxon>
        <taxon>Sphaeropleales</taxon>
        <taxon>Selenastraceae</taxon>
        <taxon>Monoraphidium</taxon>
    </lineage>
</organism>
<keyword evidence="1" id="KW-0694">RNA-binding</keyword>
<feature type="region of interest" description="Disordered" evidence="2">
    <location>
        <begin position="176"/>
        <end position="220"/>
    </location>
</feature>
<dbReference type="Pfam" id="PF01985">
    <property type="entry name" value="CRS1_YhbY"/>
    <property type="match status" value="1"/>
</dbReference>
<feature type="compositionally biased region" description="Low complexity" evidence="2">
    <location>
        <begin position="238"/>
        <end position="253"/>
    </location>
</feature>
<dbReference type="Gene3D" id="3.30.110.60">
    <property type="entry name" value="YhbY-like"/>
    <property type="match status" value="1"/>
</dbReference>
<dbReference type="KEGG" id="mng:MNEG_7150"/>
<dbReference type="InterPro" id="IPR001890">
    <property type="entry name" value="RNA-binding_CRM"/>
</dbReference>
<evidence type="ECO:0000256" key="2">
    <source>
        <dbReference type="SAM" id="MobiDB-lite"/>
    </source>
</evidence>
<evidence type="ECO:0000313" key="5">
    <source>
        <dbReference type="Proteomes" id="UP000054498"/>
    </source>
</evidence>
<feature type="domain" description="CRM" evidence="3">
    <location>
        <begin position="69"/>
        <end position="149"/>
    </location>
</feature>
<sequence>MAFLLSGRGAAASHTRTLTRAGPCRYVAVARVVQPHKWTGTRSAPSAVCASAQDAEAPTTSSGASSSAFTDEQQRLLWDSVSRALLRLGKSGATEAHGRSLCELLRAHKLVKVQINGPADAAAAVAASLSADSGGVLLQTKGGTLLFAEGDAEAAALLQVANESAGKTAVWREKRMEQREKRQQLLATTTAKREANASRSRRRIGKMISNVSSGGKGKMSREGLLGEWQQLAAGIAAEEAGEAAAAAAQGGPAPKQPWKRAAAQKQQQQQQQQQPPRSPRQQ</sequence>
<feature type="compositionally biased region" description="Low complexity" evidence="2">
    <location>
        <begin position="57"/>
        <end position="68"/>
    </location>
</feature>
<dbReference type="OrthoDB" id="549321at2759"/>
<accession>A0A0D2JNT8</accession>
<feature type="region of interest" description="Disordered" evidence="2">
    <location>
        <begin position="49"/>
        <end position="68"/>
    </location>
</feature>
<reference evidence="4 5" key="1">
    <citation type="journal article" date="2013" name="BMC Genomics">
        <title>Reconstruction of the lipid metabolism for the microalga Monoraphidium neglectum from its genome sequence reveals characteristics suitable for biofuel production.</title>
        <authorList>
            <person name="Bogen C."/>
            <person name="Al-Dilaimi A."/>
            <person name="Albersmeier A."/>
            <person name="Wichmann J."/>
            <person name="Grundmann M."/>
            <person name="Rupp O."/>
            <person name="Lauersen K.J."/>
            <person name="Blifernez-Klassen O."/>
            <person name="Kalinowski J."/>
            <person name="Goesmann A."/>
            <person name="Mussgnug J.H."/>
            <person name="Kruse O."/>
        </authorList>
    </citation>
    <scope>NUCLEOTIDE SEQUENCE [LARGE SCALE GENOMIC DNA]</scope>
    <source>
        <strain evidence="4 5">SAG 48.87</strain>
    </source>
</reference>
<dbReference type="GO" id="GO:0003723">
    <property type="term" value="F:RNA binding"/>
    <property type="evidence" value="ECO:0007669"/>
    <property type="project" value="UniProtKB-KW"/>
</dbReference>
<gene>
    <name evidence="4" type="ORF">MNEG_7150</name>
</gene>
<feature type="region of interest" description="Disordered" evidence="2">
    <location>
        <begin position="238"/>
        <end position="282"/>
    </location>
</feature>
<feature type="compositionally biased region" description="Low complexity" evidence="2">
    <location>
        <begin position="259"/>
        <end position="282"/>
    </location>
</feature>
<evidence type="ECO:0000256" key="1">
    <source>
        <dbReference type="ARBA" id="ARBA00022884"/>
    </source>
</evidence>
<dbReference type="RefSeq" id="XP_013899832.1">
    <property type="nucleotide sequence ID" value="XM_014044378.1"/>
</dbReference>
<proteinExistence type="predicted"/>
<dbReference type="InterPro" id="IPR035920">
    <property type="entry name" value="YhbY-like_sf"/>
</dbReference>
<dbReference type="EMBL" id="KK101458">
    <property type="protein sequence ID" value="KIZ00813.1"/>
    <property type="molecule type" value="Genomic_DNA"/>
</dbReference>
<dbReference type="SMART" id="SM01103">
    <property type="entry name" value="CRS1_YhbY"/>
    <property type="match status" value="1"/>
</dbReference>
<dbReference type="GeneID" id="25740026"/>
<dbReference type="AlphaFoldDB" id="A0A0D2JNT8"/>
<dbReference type="Proteomes" id="UP000054498">
    <property type="component" value="Unassembled WGS sequence"/>
</dbReference>
<keyword evidence="5" id="KW-1185">Reference proteome</keyword>
<protein>
    <recommendedName>
        <fullName evidence="3">CRM domain-containing protein</fullName>
    </recommendedName>
</protein>
<dbReference type="SUPFAM" id="SSF75471">
    <property type="entry name" value="YhbY-like"/>
    <property type="match status" value="1"/>
</dbReference>
<name>A0A0D2JNT8_9CHLO</name>
<evidence type="ECO:0000259" key="3">
    <source>
        <dbReference type="SMART" id="SM01103"/>
    </source>
</evidence>